<dbReference type="InterPro" id="IPR023286">
    <property type="entry name" value="ABATE_dom_sf"/>
</dbReference>
<dbReference type="Gene3D" id="1.10.3300.10">
    <property type="entry name" value="Jann2411-like domain"/>
    <property type="match status" value="1"/>
</dbReference>
<dbReference type="PANTHER" id="PTHR35525">
    <property type="entry name" value="BLL6575 PROTEIN"/>
    <property type="match status" value="1"/>
</dbReference>
<organism evidence="2 3">
    <name type="scientific">Chitinophaga jiangningensis</name>
    <dbReference type="NCBI Taxonomy" id="1419482"/>
    <lineage>
        <taxon>Bacteria</taxon>
        <taxon>Pseudomonadati</taxon>
        <taxon>Bacteroidota</taxon>
        <taxon>Chitinophagia</taxon>
        <taxon>Chitinophagales</taxon>
        <taxon>Chitinophagaceae</taxon>
        <taxon>Chitinophaga</taxon>
    </lineage>
</organism>
<dbReference type="AlphaFoldDB" id="A0A1M7AHJ0"/>
<dbReference type="STRING" id="1419482.SAMN05444266_103277"/>
<gene>
    <name evidence="2" type="ORF">SAMN05444266_103277</name>
</gene>
<dbReference type="SUPFAM" id="SSF160904">
    <property type="entry name" value="Jann2411-like"/>
    <property type="match status" value="1"/>
</dbReference>
<feature type="domain" description="Zinc finger CGNR" evidence="1">
    <location>
        <begin position="161"/>
        <end position="200"/>
    </location>
</feature>
<accession>A0A1M7AHJ0</accession>
<dbReference type="Pfam" id="PF07336">
    <property type="entry name" value="ABATE"/>
    <property type="match status" value="1"/>
</dbReference>
<protein>
    <submittedName>
        <fullName evidence="2">Conserved protein containing a Zn-ribbon-like motif, possibly RNA-binding</fullName>
    </submittedName>
</protein>
<evidence type="ECO:0000259" key="1">
    <source>
        <dbReference type="Pfam" id="PF11706"/>
    </source>
</evidence>
<keyword evidence="3" id="KW-1185">Reference proteome</keyword>
<dbReference type="RefSeq" id="WP_073080035.1">
    <property type="nucleotide sequence ID" value="NZ_FRBL01000003.1"/>
</dbReference>
<reference evidence="2 3" key="1">
    <citation type="submission" date="2016-11" db="EMBL/GenBank/DDBJ databases">
        <authorList>
            <person name="Jaros S."/>
            <person name="Januszkiewicz K."/>
            <person name="Wedrychowicz H."/>
        </authorList>
    </citation>
    <scope>NUCLEOTIDE SEQUENCE [LARGE SCALE GENOMIC DNA]</scope>
    <source>
        <strain evidence="2 3">DSM 27406</strain>
    </source>
</reference>
<evidence type="ECO:0000313" key="3">
    <source>
        <dbReference type="Proteomes" id="UP000184420"/>
    </source>
</evidence>
<dbReference type="InterPro" id="IPR021005">
    <property type="entry name" value="Znf_CGNR"/>
</dbReference>
<evidence type="ECO:0000313" key="2">
    <source>
        <dbReference type="EMBL" id="SHL42026.1"/>
    </source>
</evidence>
<dbReference type="Proteomes" id="UP000184420">
    <property type="component" value="Unassembled WGS sequence"/>
</dbReference>
<name>A0A1M7AHJ0_9BACT</name>
<sequence>MSVINPITLLRLDGGVLCLDFCNTVSNRNRIEKGDYLTSFRDITTWYDHIKGMPVKSIQSLERIARDFPAKASQVFEKSIQLRELLFRLFSTIAKNKQPEQGDLATLTGYIADAYTNISLTWDKQVKAVTPDFNAPALEQVNWRIAASALELLAAPQLAQVKECPACGWLFLDKSRNGSRRWCSMSTCGDVHKVTRFQQRNKKKA</sequence>
<dbReference type="Pfam" id="PF11706">
    <property type="entry name" value="zf-CGNR"/>
    <property type="match status" value="1"/>
</dbReference>
<dbReference type="InterPro" id="IPR010852">
    <property type="entry name" value="ABATE"/>
</dbReference>
<dbReference type="EMBL" id="FRBL01000003">
    <property type="protein sequence ID" value="SHL42026.1"/>
    <property type="molecule type" value="Genomic_DNA"/>
</dbReference>
<dbReference type="PANTHER" id="PTHR35525:SF3">
    <property type="entry name" value="BLL6575 PROTEIN"/>
    <property type="match status" value="1"/>
</dbReference>
<proteinExistence type="predicted"/>